<keyword evidence="2" id="KW-0812">Transmembrane</keyword>
<organism evidence="3 4">
    <name type="scientific">Aldrovandia affinis</name>
    <dbReference type="NCBI Taxonomy" id="143900"/>
    <lineage>
        <taxon>Eukaryota</taxon>
        <taxon>Metazoa</taxon>
        <taxon>Chordata</taxon>
        <taxon>Craniata</taxon>
        <taxon>Vertebrata</taxon>
        <taxon>Euteleostomi</taxon>
        <taxon>Actinopterygii</taxon>
        <taxon>Neopterygii</taxon>
        <taxon>Teleostei</taxon>
        <taxon>Notacanthiformes</taxon>
        <taxon>Halosauridae</taxon>
        <taxon>Aldrovandia</taxon>
    </lineage>
</organism>
<feature type="region of interest" description="Disordered" evidence="1">
    <location>
        <begin position="255"/>
        <end position="279"/>
    </location>
</feature>
<evidence type="ECO:0000256" key="2">
    <source>
        <dbReference type="SAM" id="Phobius"/>
    </source>
</evidence>
<evidence type="ECO:0000313" key="4">
    <source>
        <dbReference type="Proteomes" id="UP001221898"/>
    </source>
</evidence>
<proteinExistence type="predicted"/>
<sequence>MVSVGAGGVSWAAAGSLSPDVTLISSIIFIFLILTLLSLCTNCGRQEFNLENSPEAETPSTLLRVVKIGEDPGTRENPYITDITKDEKAFVLPTSTQSGEVWFTPWRTHSEILRPQGDINNQTGVPTPPCDRGPIREMTPVVVVAPPRMEVGPALQLAPPQRLSHAQSAPRRTADPLGPKDGLNSAHQLSQANGIPSNPSQSLWRLESPAPHTYESLGEVREAASQLPAVSVGKEPEDHLYNTVEGLSLPFYWPDQQGGNPGFLTPPTSTEGEEDESSGMSLNAVYARTHPMKRRNKPHPCQRGTYNLNNPSLWRHCGCEDIWRGQIVLEREVV</sequence>
<accession>A0AAD7WV96</accession>
<keyword evidence="2" id="KW-1133">Transmembrane helix</keyword>
<comment type="caution">
    <text evidence="3">The sequence shown here is derived from an EMBL/GenBank/DDBJ whole genome shotgun (WGS) entry which is preliminary data.</text>
</comment>
<evidence type="ECO:0000313" key="3">
    <source>
        <dbReference type="EMBL" id="KAJ8410308.1"/>
    </source>
</evidence>
<feature type="compositionally biased region" description="Polar residues" evidence="1">
    <location>
        <begin position="185"/>
        <end position="203"/>
    </location>
</feature>
<feature type="transmembrane region" description="Helical" evidence="2">
    <location>
        <begin position="21"/>
        <end position="40"/>
    </location>
</feature>
<name>A0AAD7WV96_9TELE</name>
<dbReference type="EMBL" id="JAINUG010000027">
    <property type="protein sequence ID" value="KAJ8410308.1"/>
    <property type="molecule type" value="Genomic_DNA"/>
</dbReference>
<feature type="region of interest" description="Disordered" evidence="1">
    <location>
        <begin position="154"/>
        <end position="205"/>
    </location>
</feature>
<dbReference type="Proteomes" id="UP001221898">
    <property type="component" value="Unassembled WGS sequence"/>
</dbReference>
<reference evidence="3" key="1">
    <citation type="journal article" date="2023" name="Science">
        <title>Genome structures resolve the early diversification of teleost fishes.</title>
        <authorList>
            <person name="Parey E."/>
            <person name="Louis A."/>
            <person name="Montfort J."/>
            <person name="Bouchez O."/>
            <person name="Roques C."/>
            <person name="Iampietro C."/>
            <person name="Lluch J."/>
            <person name="Castinel A."/>
            <person name="Donnadieu C."/>
            <person name="Desvignes T."/>
            <person name="Floi Bucao C."/>
            <person name="Jouanno E."/>
            <person name="Wen M."/>
            <person name="Mejri S."/>
            <person name="Dirks R."/>
            <person name="Jansen H."/>
            <person name="Henkel C."/>
            <person name="Chen W.J."/>
            <person name="Zahm M."/>
            <person name="Cabau C."/>
            <person name="Klopp C."/>
            <person name="Thompson A.W."/>
            <person name="Robinson-Rechavi M."/>
            <person name="Braasch I."/>
            <person name="Lecointre G."/>
            <person name="Bobe J."/>
            <person name="Postlethwait J.H."/>
            <person name="Berthelot C."/>
            <person name="Roest Crollius H."/>
            <person name="Guiguen Y."/>
        </authorList>
    </citation>
    <scope>NUCLEOTIDE SEQUENCE</scope>
    <source>
        <strain evidence="3">NC1722</strain>
    </source>
</reference>
<protein>
    <submittedName>
        <fullName evidence="3">Uncharacterized protein</fullName>
    </submittedName>
</protein>
<keyword evidence="2" id="KW-0472">Membrane</keyword>
<gene>
    <name evidence="3" type="ORF">AAFF_G00202890</name>
</gene>
<keyword evidence="4" id="KW-1185">Reference proteome</keyword>
<evidence type="ECO:0000256" key="1">
    <source>
        <dbReference type="SAM" id="MobiDB-lite"/>
    </source>
</evidence>
<dbReference type="AlphaFoldDB" id="A0AAD7WV96"/>